<dbReference type="Proteomes" id="UP001558613">
    <property type="component" value="Unassembled WGS sequence"/>
</dbReference>
<sequence>MRRCIFNFYWWIDKGERQGTGSASYFQTEEDANRHFRRLLEVLIVFVLQEPCDSVVALPWPAVYILHSFPPELQAAVQKEDPGFKKKDKSHIRALLIQVLFDSINKHTWYPTHKMYGDVLGDHSLSISQG</sequence>
<comment type="caution">
    <text evidence="1">The sequence shown here is derived from an EMBL/GenBank/DDBJ whole genome shotgun (WGS) entry which is preliminary data.</text>
</comment>
<accession>A0ABR3L1A0</accession>
<reference evidence="1 2" key="1">
    <citation type="submission" date="2023-09" db="EMBL/GenBank/DDBJ databases">
        <authorList>
            <person name="Wang M."/>
        </authorList>
    </citation>
    <scope>NUCLEOTIDE SEQUENCE [LARGE SCALE GENOMIC DNA]</scope>
    <source>
        <strain evidence="1">GT-2023</strain>
        <tissue evidence="1">Liver</tissue>
    </source>
</reference>
<name>A0ABR3L1A0_9TELE</name>
<gene>
    <name evidence="1" type="ORF">QQF64_034607</name>
</gene>
<dbReference type="EMBL" id="JAYMGO010000227">
    <property type="protein sequence ID" value="KAL1246562.1"/>
    <property type="molecule type" value="Genomic_DNA"/>
</dbReference>
<protein>
    <submittedName>
        <fullName evidence="1">Uncharacterized protein</fullName>
    </submittedName>
</protein>
<evidence type="ECO:0000313" key="2">
    <source>
        <dbReference type="Proteomes" id="UP001558613"/>
    </source>
</evidence>
<evidence type="ECO:0000313" key="1">
    <source>
        <dbReference type="EMBL" id="KAL1246562.1"/>
    </source>
</evidence>
<proteinExistence type="predicted"/>
<organism evidence="1 2">
    <name type="scientific">Cirrhinus molitorella</name>
    <name type="common">mud carp</name>
    <dbReference type="NCBI Taxonomy" id="172907"/>
    <lineage>
        <taxon>Eukaryota</taxon>
        <taxon>Metazoa</taxon>
        <taxon>Chordata</taxon>
        <taxon>Craniata</taxon>
        <taxon>Vertebrata</taxon>
        <taxon>Euteleostomi</taxon>
        <taxon>Actinopterygii</taxon>
        <taxon>Neopterygii</taxon>
        <taxon>Teleostei</taxon>
        <taxon>Ostariophysi</taxon>
        <taxon>Cypriniformes</taxon>
        <taxon>Cyprinidae</taxon>
        <taxon>Labeoninae</taxon>
        <taxon>Labeonini</taxon>
        <taxon>Cirrhinus</taxon>
    </lineage>
</organism>
<keyword evidence="2" id="KW-1185">Reference proteome</keyword>